<proteinExistence type="predicted"/>
<reference evidence="3" key="1">
    <citation type="submission" date="2021-04" db="EMBL/GenBank/DDBJ databases">
        <authorList>
            <person name="Pira H."/>
            <person name="Risdian C."/>
            <person name="Wink J."/>
        </authorList>
    </citation>
    <scope>NUCLEOTIDE SEQUENCE</scope>
    <source>
        <strain evidence="3">WHY3</strain>
    </source>
</reference>
<feature type="compositionally biased region" description="Low complexity" evidence="1">
    <location>
        <begin position="53"/>
        <end position="64"/>
    </location>
</feature>
<feature type="compositionally biased region" description="Pro residues" evidence="1">
    <location>
        <begin position="41"/>
        <end position="50"/>
    </location>
</feature>
<keyword evidence="2" id="KW-0732">Signal</keyword>
<accession>A0A9X1F616</accession>
<dbReference type="PROSITE" id="PS51257">
    <property type="entry name" value="PROKAR_LIPOPROTEIN"/>
    <property type="match status" value="1"/>
</dbReference>
<evidence type="ECO:0000313" key="4">
    <source>
        <dbReference type="Proteomes" id="UP001138894"/>
    </source>
</evidence>
<evidence type="ECO:0000256" key="1">
    <source>
        <dbReference type="SAM" id="MobiDB-lite"/>
    </source>
</evidence>
<feature type="chain" id="PRO_5040731946" description="Secreted protein" evidence="2">
    <location>
        <begin position="20"/>
        <end position="64"/>
    </location>
</feature>
<dbReference type="AlphaFoldDB" id="A0A9X1F616"/>
<dbReference type="RefSeq" id="WP_218544901.1">
    <property type="nucleotide sequence ID" value="NZ_JAGSPD010000002.1"/>
</dbReference>
<evidence type="ECO:0000313" key="3">
    <source>
        <dbReference type="EMBL" id="MBV7268037.1"/>
    </source>
</evidence>
<dbReference type="Proteomes" id="UP001138894">
    <property type="component" value="Unassembled WGS sequence"/>
</dbReference>
<name>A0A9X1F616_9FLAO</name>
<evidence type="ECO:0000256" key="2">
    <source>
        <dbReference type="SAM" id="SignalP"/>
    </source>
</evidence>
<feature type="signal peptide" evidence="2">
    <location>
        <begin position="1"/>
        <end position="19"/>
    </location>
</feature>
<organism evidence="3 4">
    <name type="scientific">Winogradskyella luteola</name>
    <dbReference type="NCBI Taxonomy" id="2828330"/>
    <lineage>
        <taxon>Bacteria</taxon>
        <taxon>Pseudomonadati</taxon>
        <taxon>Bacteroidota</taxon>
        <taxon>Flavobacteriia</taxon>
        <taxon>Flavobacteriales</taxon>
        <taxon>Flavobacteriaceae</taxon>
        <taxon>Winogradskyella</taxon>
    </lineage>
</organism>
<gene>
    <name evidence="3" type="ORF">KCG49_02385</name>
</gene>
<sequence length="64" mass="6888">MKKLFIILFTVFLNTAFFSCNPESLTDEVVPQACCDEGEDIPPPPPPPDPDLQDPQDPQGGTGG</sequence>
<feature type="region of interest" description="Disordered" evidence="1">
    <location>
        <begin position="34"/>
        <end position="64"/>
    </location>
</feature>
<dbReference type="EMBL" id="JAGSPD010000002">
    <property type="protein sequence ID" value="MBV7268037.1"/>
    <property type="molecule type" value="Genomic_DNA"/>
</dbReference>
<protein>
    <recommendedName>
        <fullName evidence="5">Secreted protein</fullName>
    </recommendedName>
</protein>
<evidence type="ECO:0008006" key="5">
    <source>
        <dbReference type="Google" id="ProtNLM"/>
    </source>
</evidence>
<comment type="caution">
    <text evidence="3">The sequence shown here is derived from an EMBL/GenBank/DDBJ whole genome shotgun (WGS) entry which is preliminary data.</text>
</comment>
<keyword evidence="4" id="KW-1185">Reference proteome</keyword>